<dbReference type="Pfam" id="PF09725">
    <property type="entry name" value="Fra10Ac1"/>
    <property type="match status" value="1"/>
</dbReference>
<dbReference type="EMBL" id="JAVFKY010000006">
    <property type="protein sequence ID" value="KAK5575121.1"/>
    <property type="molecule type" value="Genomic_DNA"/>
</dbReference>
<dbReference type="InterPro" id="IPR050645">
    <property type="entry name" value="Histidine_acid_phosphatase"/>
</dbReference>
<keyword evidence="3" id="KW-1185">Reference proteome</keyword>
<comment type="caution">
    <text evidence="2">The sequence shown here is derived from an EMBL/GenBank/DDBJ whole genome shotgun (WGS) entry which is preliminary data.</text>
</comment>
<organism evidence="2 3">
    <name type="scientific">Dictyostelium firmibasis</name>
    <dbReference type="NCBI Taxonomy" id="79012"/>
    <lineage>
        <taxon>Eukaryota</taxon>
        <taxon>Amoebozoa</taxon>
        <taxon>Evosea</taxon>
        <taxon>Eumycetozoa</taxon>
        <taxon>Dictyostelia</taxon>
        <taxon>Dictyosteliales</taxon>
        <taxon>Dictyosteliaceae</taxon>
        <taxon>Dictyostelium</taxon>
    </lineage>
</organism>
<protein>
    <recommendedName>
        <fullName evidence="4">Protein FRA10AC1</fullName>
    </recommendedName>
</protein>
<dbReference type="PANTHER" id="PTHR11567:SF25">
    <property type="entry name" value="PROTEIN FRA10AC1"/>
    <property type="match status" value="1"/>
</dbReference>
<dbReference type="GO" id="GO:0016791">
    <property type="term" value="F:phosphatase activity"/>
    <property type="evidence" value="ECO:0007669"/>
    <property type="project" value="TreeGrafter"/>
</dbReference>
<evidence type="ECO:0000313" key="2">
    <source>
        <dbReference type="EMBL" id="KAK5575121.1"/>
    </source>
</evidence>
<dbReference type="InterPro" id="IPR019129">
    <property type="entry name" value="Folate-sensitive_fs_Fra10Ac1"/>
</dbReference>
<reference evidence="2 3" key="1">
    <citation type="submission" date="2023-11" db="EMBL/GenBank/DDBJ databases">
        <title>Dfirmibasis_genome.</title>
        <authorList>
            <person name="Edelbroek B."/>
            <person name="Kjellin J."/>
            <person name="Jerlstrom-Hultqvist J."/>
            <person name="Soderbom F."/>
        </authorList>
    </citation>
    <scope>NUCLEOTIDE SEQUENCE [LARGE SCALE GENOMIC DNA]</scope>
    <source>
        <strain evidence="2 3">TNS-C-14</strain>
    </source>
</reference>
<evidence type="ECO:0000313" key="3">
    <source>
        <dbReference type="Proteomes" id="UP001344447"/>
    </source>
</evidence>
<evidence type="ECO:0000256" key="1">
    <source>
        <dbReference type="SAM" id="MobiDB-lite"/>
    </source>
</evidence>
<feature type="region of interest" description="Disordered" evidence="1">
    <location>
        <begin position="190"/>
        <end position="275"/>
    </location>
</feature>
<evidence type="ECO:0008006" key="4">
    <source>
        <dbReference type="Google" id="ProtNLM"/>
    </source>
</evidence>
<dbReference type="PANTHER" id="PTHR11567">
    <property type="entry name" value="ACID PHOSPHATASE-RELATED"/>
    <property type="match status" value="1"/>
</dbReference>
<dbReference type="AlphaFoldDB" id="A0AAN7YPQ8"/>
<feature type="compositionally biased region" description="Basic residues" evidence="1">
    <location>
        <begin position="223"/>
        <end position="235"/>
    </location>
</feature>
<name>A0AAN7YPQ8_9MYCE</name>
<proteinExistence type="predicted"/>
<dbReference type="Proteomes" id="UP001344447">
    <property type="component" value="Unassembled WGS sequence"/>
</dbReference>
<accession>A0AAN7YPQ8</accession>
<sequence>MEVNKEQYEYLKKLEVVERHKKLIENYLNQKNKKKLDNEKYKDFKTDYQILKENHQFLRDDNDESIDQLTWEEKLAKTYYDRLYKEYAIIDLSRYKSGEIGLRWRIESEVISGRGQFTCSNKKCESSSVNSKSNELKSFEVPFSYSESNENKIALVKVVLCPLCSKLLNYSNIKKKKKELKKFLKEEKIKNKKRKKDNSEDDHDSDSDSSCSSSENDDNSKNERKKKSKKKRKSIQNKERNNIEDEAPKKEKEQEQEKEEKEKNQYEDFFNDMFL</sequence>
<feature type="compositionally biased region" description="Basic and acidic residues" evidence="1">
    <location>
        <begin position="236"/>
        <end position="266"/>
    </location>
</feature>
<gene>
    <name evidence="2" type="ORF">RB653_010377</name>
</gene>